<dbReference type="PANTHER" id="PTHR33327">
    <property type="entry name" value="ENDONUCLEASE"/>
    <property type="match status" value="1"/>
</dbReference>
<sequence length="96" mass="10796">MTEYSNAQQNVLRVATKLSPLWKHNIKLRILQAEANFELSGITNDVTKYNNVLAAIDSEILSVVSYLLLDPPHADRYTALKKQTNSRVFGFGKSTD</sequence>
<keyword evidence="3" id="KW-1185">Reference proteome</keyword>
<accession>A0A8X6PZC6</accession>
<feature type="domain" description="DUF7041" evidence="1">
    <location>
        <begin position="30"/>
        <end position="88"/>
    </location>
</feature>
<evidence type="ECO:0000313" key="3">
    <source>
        <dbReference type="Proteomes" id="UP000887013"/>
    </source>
</evidence>
<evidence type="ECO:0000313" key="2">
    <source>
        <dbReference type="EMBL" id="GFT88168.1"/>
    </source>
</evidence>
<dbReference type="PANTHER" id="PTHR33327:SF3">
    <property type="entry name" value="RNA-DIRECTED DNA POLYMERASE"/>
    <property type="match status" value="1"/>
</dbReference>
<dbReference type="Proteomes" id="UP000887013">
    <property type="component" value="Unassembled WGS sequence"/>
</dbReference>
<dbReference type="OrthoDB" id="6260718at2759"/>
<dbReference type="Pfam" id="PF23055">
    <property type="entry name" value="DUF7041"/>
    <property type="match status" value="1"/>
</dbReference>
<evidence type="ECO:0000259" key="1">
    <source>
        <dbReference type="Pfam" id="PF23055"/>
    </source>
</evidence>
<proteinExistence type="predicted"/>
<dbReference type="AlphaFoldDB" id="A0A8X6PZC6"/>
<protein>
    <recommendedName>
        <fullName evidence="1">DUF7041 domain-containing protein</fullName>
    </recommendedName>
</protein>
<comment type="caution">
    <text evidence="2">The sequence shown here is derived from an EMBL/GenBank/DDBJ whole genome shotgun (WGS) entry which is preliminary data.</text>
</comment>
<dbReference type="InterPro" id="IPR055469">
    <property type="entry name" value="DUF7041"/>
</dbReference>
<organism evidence="2 3">
    <name type="scientific">Nephila pilipes</name>
    <name type="common">Giant wood spider</name>
    <name type="synonym">Nephila maculata</name>
    <dbReference type="NCBI Taxonomy" id="299642"/>
    <lineage>
        <taxon>Eukaryota</taxon>
        <taxon>Metazoa</taxon>
        <taxon>Ecdysozoa</taxon>
        <taxon>Arthropoda</taxon>
        <taxon>Chelicerata</taxon>
        <taxon>Arachnida</taxon>
        <taxon>Araneae</taxon>
        <taxon>Araneomorphae</taxon>
        <taxon>Entelegynae</taxon>
        <taxon>Araneoidea</taxon>
        <taxon>Nephilidae</taxon>
        <taxon>Nephila</taxon>
    </lineage>
</organism>
<name>A0A8X6PZC6_NEPPI</name>
<reference evidence="2" key="1">
    <citation type="submission" date="2020-08" db="EMBL/GenBank/DDBJ databases">
        <title>Multicomponent nature underlies the extraordinary mechanical properties of spider dragline silk.</title>
        <authorList>
            <person name="Kono N."/>
            <person name="Nakamura H."/>
            <person name="Mori M."/>
            <person name="Yoshida Y."/>
            <person name="Ohtoshi R."/>
            <person name="Malay A.D."/>
            <person name="Moran D.A.P."/>
            <person name="Tomita M."/>
            <person name="Numata K."/>
            <person name="Arakawa K."/>
        </authorList>
    </citation>
    <scope>NUCLEOTIDE SEQUENCE</scope>
</reference>
<gene>
    <name evidence="2" type="ORF">NPIL_637571</name>
</gene>
<dbReference type="EMBL" id="BMAW01073542">
    <property type="protein sequence ID" value="GFT88168.1"/>
    <property type="molecule type" value="Genomic_DNA"/>
</dbReference>